<keyword evidence="2" id="KW-1185">Reference proteome</keyword>
<dbReference type="RefSeq" id="WP_123902195.1">
    <property type="nucleotide sequence ID" value="NZ_JAZGZP010000047.1"/>
</dbReference>
<evidence type="ECO:0000313" key="1">
    <source>
        <dbReference type="EMBL" id="MFK7002203.1"/>
    </source>
</evidence>
<evidence type="ECO:0000313" key="2">
    <source>
        <dbReference type="Proteomes" id="UP001621706"/>
    </source>
</evidence>
<dbReference type="Gene3D" id="2.180.10.10">
    <property type="entry name" value="RHS repeat-associated core"/>
    <property type="match status" value="1"/>
</dbReference>
<name>A0ABW8PCN3_9FLAO</name>
<protein>
    <submittedName>
        <fullName evidence="1">RHS repeat-associated core domain-containing protein</fullName>
    </submittedName>
</protein>
<dbReference type="EMBL" id="JAZGZP010000047">
    <property type="protein sequence ID" value="MFK7002203.1"/>
    <property type="molecule type" value="Genomic_DNA"/>
</dbReference>
<proteinExistence type="predicted"/>
<sequence length="358" mass="38548">MNYYPFGSLIPNRHGSSTAYRYGFQGQEKDDELKGEGNSLNYTFRMHDPRVGRFFAVDPKEDEYPWNSSYAFSENRVLDAIELEGAEHLNVNVYRVFKNKGGKYEATKQMSYTQQNVGTWSGTKSQNQFNIYGADGMVKAIYTGDNSALKMKKAGITIKELNSGVGTATTIKKALKYVATSNDREAKAFRETLKNVAVGTVGVILAPVIAPTAAILDVGAVGTMSATDVMLTKAAISVSTQALISKDVNLVKVAGDTFFAPVVGSAIGNSSNLSMKSMIDLNSKTPVFSISSESAFRTGMITDLTLGALKTKIPVGNLEPGSAQTVGQAVIDTTVEINSQVLSNKINDNNCSSEEKCD</sequence>
<comment type="caution">
    <text evidence="1">The sequence shown here is derived from an EMBL/GenBank/DDBJ whole genome shotgun (WGS) entry which is preliminary data.</text>
</comment>
<gene>
    <name evidence="1" type="ORF">V3I07_15090</name>
</gene>
<dbReference type="NCBIfam" id="TIGR03696">
    <property type="entry name" value="Rhs_assc_core"/>
    <property type="match status" value="1"/>
</dbReference>
<reference evidence="1 2" key="1">
    <citation type="submission" date="2024-02" db="EMBL/GenBank/DDBJ databases">
        <title>Comparative Genomic Analysis of Flavobacterium Species Causing Columnaris Disease of Freshwater Fish in Thailand: Insights into Virulence and Resistance Mechanisms.</title>
        <authorList>
            <person name="Nguyen D."/>
            <person name="Chokmangmeepisarn P."/>
            <person name="Khianchaikhan K."/>
            <person name="Morishita M."/>
            <person name="Bunnoy A."/>
            <person name="Rodkhum C."/>
        </authorList>
    </citation>
    <scope>NUCLEOTIDE SEQUENCE [LARGE SCALE GENOMIC DNA]</scope>
    <source>
        <strain evidence="1 2">CNRT2201</strain>
    </source>
</reference>
<dbReference type="Proteomes" id="UP001621706">
    <property type="component" value="Unassembled WGS sequence"/>
</dbReference>
<accession>A0ABW8PCN3</accession>
<organism evidence="1 2">
    <name type="scientific">Flavobacterium oreochromis</name>
    <dbReference type="NCBI Taxonomy" id="2906078"/>
    <lineage>
        <taxon>Bacteria</taxon>
        <taxon>Pseudomonadati</taxon>
        <taxon>Bacteroidota</taxon>
        <taxon>Flavobacteriia</taxon>
        <taxon>Flavobacteriales</taxon>
        <taxon>Flavobacteriaceae</taxon>
        <taxon>Flavobacterium</taxon>
    </lineage>
</organism>
<dbReference type="InterPro" id="IPR022385">
    <property type="entry name" value="Rhs_assc_core"/>
</dbReference>